<accession>S1QX89</accession>
<evidence type="ECO:0000313" key="2">
    <source>
        <dbReference type="Proteomes" id="UP000017415"/>
    </source>
</evidence>
<keyword evidence="2" id="KW-1185">Reference proteome</keyword>
<dbReference type="InterPro" id="IPR019059">
    <property type="entry name" value="Restrct_endonuc_II_HaeIII"/>
</dbReference>
<proteinExistence type="predicted"/>
<dbReference type="Proteomes" id="UP000017415">
    <property type="component" value="Unassembled WGS sequence"/>
</dbReference>
<dbReference type="GeneID" id="60871067"/>
<organism evidence="1 2">
    <name type="scientific">Enterococcus cecorum DSM 20682 = ATCC 43198</name>
    <dbReference type="NCBI Taxonomy" id="1121864"/>
    <lineage>
        <taxon>Bacteria</taxon>
        <taxon>Bacillati</taxon>
        <taxon>Bacillota</taxon>
        <taxon>Bacilli</taxon>
        <taxon>Lactobacillales</taxon>
        <taxon>Enterococcaceae</taxon>
        <taxon>Enterococcus</taxon>
    </lineage>
</organism>
<sequence>MNEESNNQRNTYEFSYLTTLFEEISRVRSVKIEKNSSFYAAERARNNLTYYEKAIYKISALAGVNTIF</sequence>
<dbReference type="PATRIC" id="fig|1121864.4.peg.1442"/>
<gene>
    <name evidence="1" type="ORF">OMO_02365</name>
</gene>
<dbReference type="EMBL" id="AHYS01000011">
    <property type="protein sequence ID" value="ESK60702.1"/>
    <property type="molecule type" value="Genomic_DNA"/>
</dbReference>
<comment type="caution">
    <text evidence="1">The sequence shown here is derived from an EMBL/GenBank/DDBJ whole genome shotgun (WGS) entry which is preliminary data.</text>
</comment>
<evidence type="ECO:0000313" key="1">
    <source>
        <dbReference type="EMBL" id="ESK60702.1"/>
    </source>
</evidence>
<dbReference type="RefSeq" id="WP_016251590.1">
    <property type="nucleotide sequence ID" value="NZ_ASWI01000004.1"/>
</dbReference>
<dbReference type="HOGENOM" id="CLU_2787284_0_0_9"/>
<dbReference type="Pfam" id="PF09556">
    <property type="entry name" value="RE_HaeIII"/>
    <property type="match status" value="1"/>
</dbReference>
<name>S1QX89_9ENTE</name>
<dbReference type="AlphaFoldDB" id="S1QX89"/>
<reference evidence="1 2" key="1">
    <citation type="submission" date="2013-10" db="EMBL/GenBank/DDBJ databases">
        <title>The Genome Sequence of Enterococcus cecorum DSM 20682 (= ATCC 43198) (Illumina assembly).</title>
        <authorList>
            <consortium name="The Broad Institute Genomics Platform"/>
            <consortium name="The Broad Institute Genome Sequencing Center for Infectious Disease"/>
            <person name="Earl A."/>
            <person name="Russ C."/>
            <person name="Gilmore M."/>
            <person name="Surin D."/>
            <person name="Walker B."/>
            <person name="Young S."/>
            <person name="Zeng Q."/>
            <person name="Gargeya S."/>
            <person name="Fitzgerald M."/>
            <person name="Haas B."/>
            <person name="Abouelleil A."/>
            <person name="Allen A.W."/>
            <person name="Alvarado L."/>
            <person name="Arachchi H.M."/>
            <person name="Berlin A.M."/>
            <person name="Chapman S.B."/>
            <person name="Gainer-Dewar J."/>
            <person name="Goldberg J."/>
            <person name="Griggs A."/>
            <person name="Gujja S."/>
            <person name="Hansen M."/>
            <person name="Howarth C."/>
            <person name="Imamovic A."/>
            <person name="Ireland A."/>
            <person name="Larimer J."/>
            <person name="McCowan C."/>
            <person name="Murphy C."/>
            <person name="Pearson M."/>
            <person name="Poon T.W."/>
            <person name="Priest M."/>
            <person name="Roberts A."/>
            <person name="Saif S."/>
            <person name="Shea T."/>
            <person name="Sisk P."/>
            <person name="Sykes S."/>
            <person name="Wortman J."/>
            <person name="Nusbaum C."/>
            <person name="Birren B."/>
        </authorList>
    </citation>
    <scope>NUCLEOTIDE SEQUENCE [LARGE SCALE GENOMIC DNA]</scope>
    <source>
        <strain evidence="1 2">ATCC 43198</strain>
    </source>
</reference>
<protein>
    <submittedName>
        <fullName evidence="1">Uncharacterized protein</fullName>
    </submittedName>
</protein>